<evidence type="ECO:0000256" key="3">
    <source>
        <dbReference type="ARBA" id="ARBA00022723"/>
    </source>
</evidence>
<dbReference type="InterPro" id="IPR023088">
    <property type="entry name" value="PDEase"/>
</dbReference>
<dbReference type="PRINTS" id="PR00387">
    <property type="entry name" value="PDIESTERASE1"/>
</dbReference>
<evidence type="ECO:0000256" key="7">
    <source>
        <dbReference type="PIRSR" id="PIRSR623088-2"/>
    </source>
</evidence>
<comment type="pathway">
    <text evidence="2">Purine metabolism; 3',5'-cyclic AMP degradation; AMP from 3',5'-cyclic AMP: step 1/1.</text>
</comment>
<dbReference type="GO" id="GO:0004115">
    <property type="term" value="F:3',5'-cyclic-AMP phosphodiesterase activity"/>
    <property type="evidence" value="ECO:0007669"/>
    <property type="project" value="UniProtKB-EC"/>
</dbReference>
<comment type="similarity">
    <text evidence="5">Belongs to the cyclic nucleotide phosphodiesterase family. PDE7 subfamily.</text>
</comment>
<dbReference type="PROSITE" id="PS51845">
    <property type="entry name" value="PDEASE_I_2"/>
    <property type="match status" value="1"/>
</dbReference>
<sequence>MGTLPLPHSSGKFLTMHKRRRKRLTTRNLFQDHAILDDIHHGLVQRILDRCSAWAFNAFTLETVAGGRSLPVLCVHLFHWYGLLEHFQLDVVRVWKLFTLIEEGYHSTNPYHNSIHATDVTQAMHCFLQEEKIRRHMTPLEIMASLIGAVAHDLDHPGVNQHFLITTSNHLAILYQNMSVLENHHWRSAVGCLLESGVAEQLSPYRNELEQQIRDLILATDINRQQEFLNKFRKHIDDNTLDLRLPENRQFILQIALKCADISNPTRPWDISHKWSLKVCDEFFRQGEFERELGLPVTSICDQQSTSIAKIQVGFFRFVVTPLFSEWHRFLRSTLSTHMIETLNSNRRRWEEQERAEQAEETQTELSDAEPEISEDEEPTKRSSEASTSLHDFIPPPPPSTITARRQSLAVPTLESLGVRRHSVPVHMEIPPGSPQRHQPVLPRTIYRRESLPASATIRISQGRSPVSPQTESRASSGLREEDELLHYGSQSSVVSSGSPYHSSEEHPDRPLSAENLLPEPSIASMSSSAAIRHLTSVLHGATDRASGPSKCLTRQQTFPPPQPFMRVRYMSATVEMSTCPEGDTSSQSSHENLSQHQPASYTIPAIAVLSPNNSRPPDLLLPGESKSFSNNNKRETDITGSEKDKEKRVKLSESSGSFCEKENMDPRKLQTAQSTPRRGSAPVSLPLSKPESSAGGGFSASEVQALRRGSVPIELVHHFRSFDEDNGNEQPSSGHIRNITPVETNRTFWLYQRRGSAPVDLPPSGNRYEFTRHTSLNGKASRGRSNKKQLRRRSSGGPETVTGEGGASDVLARFCAQAQLHRRPSESPDALLARRRGSLPLEVLAVGHSGNRPHPIGNSCLLKNGGEYFGAEMCKA</sequence>
<feature type="compositionally biased region" description="Basic and acidic residues" evidence="10">
    <location>
        <begin position="660"/>
        <end position="669"/>
    </location>
</feature>
<evidence type="ECO:0000259" key="11">
    <source>
        <dbReference type="PROSITE" id="PS51845"/>
    </source>
</evidence>
<dbReference type="EC" id="3.1.4.-" evidence="9"/>
<proteinExistence type="inferred from homology"/>
<dbReference type="InterPro" id="IPR003607">
    <property type="entry name" value="HD/PDEase_dom"/>
</dbReference>
<dbReference type="EMBL" id="OU892289">
    <property type="protein sequence ID" value="CAG9763235.1"/>
    <property type="molecule type" value="Genomic_DNA"/>
</dbReference>
<dbReference type="InterPro" id="IPR023174">
    <property type="entry name" value="PDEase_CS"/>
</dbReference>
<evidence type="ECO:0000313" key="12">
    <source>
        <dbReference type="EMBL" id="CAG9763235.1"/>
    </source>
</evidence>
<feature type="binding site" evidence="8">
    <location>
        <position position="116"/>
    </location>
    <ligand>
        <name>Zn(2+)</name>
        <dbReference type="ChEBI" id="CHEBI:29105"/>
        <label>1</label>
    </ligand>
</feature>
<dbReference type="InterPro" id="IPR002073">
    <property type="entry name" value="PDEase_catalytic_dom"/>
</dbReference>
<keyword evidence="4 9" id="KW-0378">Hydrolase</keyword>
<feature type="binding site" evidence="7">
    <location>
        <position position="261"/>
    </location>
    <ligand>
        <name>AMP</name>
        <dbReference type="ChEBI" id="CHEBI:456215"/>
    </ligand>
</feature>
<dbReference type="Pfam" id="PF00233">
    <property type="entry name" value="PDEase_I"/>
    <property type="match status" value="1"/>
</dbReference>
<feature type="region of interest" description="Disordered" evidence="10">
    <location>
        <begin position="349"/>
        <end position="406"/>
    </location>
</feature>
<comment type="cofactor">
    <cofactor evidence="9">
        <name>a divalent metal cation</name>
        <dbReference type="ChEBI" id="CHEBI:60240"/>
    </cofactor>
    <text evidence="9">Binds 2 divalent metal cations per subunit. Site 1 may preferentially bind zinc ions, while site 2 has a preference for magnesium and/or manganese ions.</text>
</comment>
<dbReference type="GO" id="GO:0046872">
    <property type="term" value="F:metal ion binding"/>
    <property type="evidence" value="ECO:0007669"/>
    <property type="project" value="UniProtKB-KW"/>
</dbReference>
<feature type="region of interest" description="Disordered" evidence="10">
    <location>
        <begin position="610"/>
        <end position="700"/>
    </location>
</feature>
<feature type="compositionally biased region" description="Basic and acidic residues" evidence="10">
    <location>
        <begin position="503"/>
        <end position="512"/>
    </location>
</feature>
<dbReference type="OrthoDB" id="189220at2759"/>
<dbReference type="GO" id="GO:0007165">
    <property type="term" value="P:signal transduction"/>
    <property type="evidence" value="ECO:0007669"/>
    <property type="project" value="InterPro"/>
</dbReference>
<feature type="binding site" evidence="7">
    <location>
        <begin position="112"/>
        <end position="116"/>
    </location>
    <ligand>
        <name>AMP</name>
        <dbReference type="ChEBI" id="CHEBI:456215"/>
    </ligand>
</feature>
<evidence type="ECO:0000256" key="8">
    <source>
        <dbReference type="PIRSR" id="PIRSR623088-3"/>
    </source>
</evidence>
<dbReference type="Gene3D" id="1.10.1300.10">
    <property type="entry name" value="3'5'-cyclic nucleotide phosphodiesterase, catalytic domain"/>
    <property type="match status" value="1"/>
</dbReference>
<dbReference type="AlphaFoldDB" id="A0A9N9MHH0"/>
<dbReference type="SUPFAM" id="SSF109604">
    <property type="entry name" value="HD-domain/PDEase-like"/>
    <property type="match status" value="1"/>
</dbReference>
<feature type="region of interest" description="Disordered" evidence="10">
    <location>
        <begin position="577"/>
        <end position="598"/>
    </location>
</feature>
<keyword evidence="3 8" id="KW-0479">Metal-binding</keyword>
<feature type="binding site" evidence="7">
    <location>
        <position position="153"/>
    </location>
    <ligand>
        <name>AMP</name>
        <dbReference type="ChEBI" id="CHEBI:456215"/>
    </ligand>
</feature>
<evidence type="ECO:0000256" key="6">
    <source>
        <dbReference type="PIRSR" id="PIRSR623088-1"/>
    </source>
</evidence>
<dbReference type="Proteomes" id="UP001152799">
    <property type="component" value="Chromosome 13"/>
</dbReference>
<evidence type="ECO:0000256" key="1">
    <source>
        <dbReference type="ARBA" id="ARBA00000621"/>
    </source>
</evidence>
<evidence type="ECO:0000313" key="13">
    <source>
        <dbReference type="Proteomes" id="UP001152799"/>
    </source>
</evidence>
<name>A0A9N9MHH0_9CUCU</name>
<evidence type="ECO:0000256" key="2">
    <source>
        <dbReference type="ARBA" id="ARBA00004703"/>
    </source>
</evidence>
<protein>
    <recommendedName>
        <fullName evidence="9">Phosphodiesterase</fullName>
        <ecNumber evidence="9">3.1.4.-</ecNumber>
    </recommendedName>
</protein>
<evidence type="ECO:0000256" key="5">
    <source>
        <dbReference type="ARBA" id="ARBA00061458"/>
    </source>
</evidence>
<feature type="compositionally biased region" description="Basic and acidic residues" evidence="10">
    <location>
        <begin position="349"/>
        <end position="358"/>
    </location>
</feature>
<dbReference type="FunFam" id="1.10.1300.10:FF:000004">
    <property type="entry name" value="Phosphodiesterase"/>
    <property type="match status" value="1"/>
</dbReference>
<feature type="binding site" evidence="8">
    <location>
        <position position="261"/>
    </location>
    <ligand>
        <name>Zn(2+)</name>
        <dbReference type="ChEBI" id="CHEBI:29105"/>
        <label>1</label>
    </ligand>
</feature>
<evidence type="ECO:0000256" key="4">
    <source>
        <dbReference type="ARBA" id="ARBA00022801"/>
    </source>
</evidence>
<dbReference type="SMART" id="SM00471">
    <property type="entry name" value="HDc"/>
    <property type="match status" value="1"/>
</dbReference>
<feature type="binding site" evidence="8">
    <location>
        <position position="153"/>
    </location>
    <ligand>
        <name>Zn(2+)</name>
        <dbReference type="ChEBI" id="CHEBI:29105"/>
        <label>2</label>
    </ligand>
</feature>
<feature type="binding site" evidence="8">
    <location>
        <position position="153"/>
    </location>
    <ligand>
        <name>Zn(2+)</name>
        <dbReference type="ChEBI" id="CHEBI:29105"/>
        <label>1</label>
    </ligand>
</feature>
<feature type="compositionally biased region" description="Acidic residues" evidence="10">
    <location>
        <begin position="359"/>
        <end position="378"/>
    </location>
</feature>
<feature type="binding site" evidence="7">
    <location>
        <position position="312"/>
    </location>
    <ligand>
        <name>AMP</name>
        <dbReference type="ChEBI" id="CHEBI:456215"/>
    </ligand>
</feature>
<feature type="binding site" evidence="8">
    <location>
        <position position="152"/>
    </location>
    <ligand>
        <name>Zn(2+)</name>
        <dbReference type="ChEBI" id="CHEBI:29105"/>
        <label>1</label>
    </ligand>
</feature>
<organism evidence="12 13">
    <name type="scientific">Ceutorhynchus assimilis</name>
    <name type="common">cabbage seed weevil</name>
    <dbReference type="NCBI Taxonomy" id="467358"/>
    <lineage>
        <taxon>Eukaryota</taxon>
        <taxon>Metazoa</taxon>
        <taxon>Ecdysozoa</taxon>
        <taxon>Arthropoda</taxon>
        <taxon>Hexapoda</taxon>
        <taxon>Insecta</taxon>
        <taxon>Pterygota</taxon>
        <taxon>Neoptera</taxon>
        <taxon>Endopterygota</taxon>
        <taxon>Coleoptera</taxon>
        <taxon>Polyphaga</taxon>
        <taxon>Cucujiformia</taxon>
        <taxon>Curculionidae</taxon>
        <taxon>Ceutorhynchinae</taxon>
        <taxon>Ceutorhynchus</taxon>
    </lineage>
</organism>
<feature type="region of interest" description="Disordered" evidence="10">
    <location>
        <begin position="761"/>
        <end position="806"/>
    </location>
</feature>
<feature type="region of interest" description="Disordered" evidence="10">
    <location>
        <begin position="456"/>
        <end position="516"/>
    </location>
</feature>
<evidence type="ECO:0000256" key="10">
    <source>
        <dbReference type="SAM" id="MobiDB-lite"/>
    </source>
</evidence>
<accession>A0A9N9MHH0</accession>
<dbReference type="PROSITE" id="PS00126">
    <property type="entry name" value="PDEASE_I_1"/>
    <property type="match status" value="1"/>
</dbReference>
<feature type="active site" description="Proton donor" evidence="6">
    <location>
        <position position="112"/>
    </location>
</feature>
<evidence type="ECO:0000256" key="9">
    <source>
        <dbReference type="RuleBase" id="RU363067"/>
    </source>
</evidence>
<feature type="compositionally biased region" description="Polar residues" evidence="10">
    <location>
        <begin position="458"/>
        <end position="476"/>
    </location>
</feature>
<feature type="compositionally biased region" description="Low complexity" evidence="10">
    <location>
        <begin position="488"/>
        <end position="502"/>
    </location>
</feature>
<keyword evidence="13" id="KW-1185">Reference proteome</keyword>
<dbReference type="InterPro" id="IPR036971">
    <property type="entry name" value="PDEase_catalytic_dom_sf"/>
</dbReference>
<comment type="catalytic activity">
    <reaction evidence="1">
        <text>3',5'-cyclic AMP + H2O = AMP + H(+)</text>
        <dbReference type="Rhea" id="RHEA:25277"/>
        <dbReference type="ChEBI" id="CHEBI:15377"/>
        <dbReference type="ChEBI" id="CHEBI:15378"/>
        <dbReference type="ChEBI" id="CHEBI:58165"/>
        <dbReference type="ChEBI" id="CHEBI:456215"/>
        <dbReference type="EC" id="3.1.4.53"/>
    </reaction>
</comment>
<dbReference type="PANTHER" id="PTHR11347">
    <property type="entry name" value="CYCLIC NUCLEOTIDE PHOSPHODIESTERASE"/>
    <property type="match status" value="1"/>
</dbReference>
<feature type="domain" description="PDEase" evidence="11">
    <location>
        <begin position="36"/>
        <end position="357"/>
    </location>
</feature>
<feature type="compositionally biased region" description="Basic and acidic residues" evidence="10">
    <location>
        <begin position="633"/>
        <end position="652"/>
    </location>
</feature>
<feature type="region of interest" description="Disordered" evidence="10">
    <location>
        <begin position="541"/>
        <end position="564"/>
    </location>
</feature>
<feature type="compositionally biased region" description="Basic residues" evidence="10">
    <location>
        <begin position="782"/>
        <end position="795"/>
    </location>
</feature>
<reference evidence="12" key="1">
    <citation type="submission" date="2022-01" db="EMBL/GenBank/DDBJ databases">
        <authorList>
            <person name="King R."/>
        </authorList>
    </citation>
    <scope>NUCLEOTIDE SEQUENCE</scope>
</reference>
<gene>
    <name evidence="12" type="ORF">CEUTPL_LOCUS3904</name>
</gene>
<feature type="compositionally biased region" description="Polar residues" evidence="10">
    <location>
        <begin position="584"/>
        <end position="598"/>
    </location>
</feature>